<name>A0ABV7ZJ62_9HELI</name>
<keyword evidence="4" id="KW-0687">Ribonucleoprotein</keyword>
<evidence type="ECO:0000259" key="6">
    <source>
        <dbReference type="Pfam" id="PF01386"/>
    </source>
</evidence>
<dbReference type="Pfam" id="PF14693">
    <property type="entry name" value="Ribosomal_TL5_C"/>
    <property type="match status" value="1"/>
</dbReference>
<dbReference type="InterPro" id="IPR001021">
    <property type="entry name" value="Ribosomal_bL25_long"/>
</dbReference>
<sequence length="178" mass="19691">MLEGQVRGNLSKSQRKALRQQGYLLANLYGNQVPNVYASFKTNDFVRFVKNKPSLDFKVKVGEIAYHVVVQSYQKDPVSNALMHVDLLVLKAGVVSKFHVPVKTHGTPIGLKNKGILMLSKSRVHVECKPEDLISNFELDVSALDVGDVILVRDLKVSESVKILENPNNAVVGVIKAK</sequence>
<accession>A0ABV7ZJ62</accession>
<dbReference type="NCBIfam" id="NF004129">
    <property type="entry name" value="PRK05618.1-4"/>
    <property type="match status" value="1"/>
</dbReference>
<organism evidence="8 9">
    <name type="scientific">Helicobacter baculiformis</name>
    <dbReference type="NCBI Taxonomy" id="427351"/>
    <lineage>
        <taxon>Bacteria</taxon>
        <taxon>Pseudomonadati</taxon>
        <taxon>Campylobacterota</taxon>
        <taxon>Epsilonproteobacteria</taxon>
        <taxon>Campylobacterales</taxon>
        <taxon>Helicobacteraceae</taxon>
        <taxon>Helicobacter</taxon>
    </lineage>
</organism>
<evidence type="ECO:0000256" key="3">
    <source>
        <dbReference type="ARBA" id="ARBA00022980"/>
    </source>
</evidence>
<dbReference type="InterPro" id="IPR020057">
    <property type="entry name" value="Ribosomal_bL25_b-dom"/>
</dbReference>
<keyword evidence="1" id="KW-0699">rRNA-binding</keyword>
<dbReference type="NCBIfam" id="TIGR00731">
    <property type="entry name" value="bL25_bact_ctc"/>
    <property type="match status" value="1"/>
</dbReference>
<dbReference type="InterPro" id="IPR037121">
    <property type="entry name" value="Ribosomal_bL25_C"/>
</dbReference>
<dbReference type="RefSeq" id="WP_104751952.1">
    <property type="nucleotide sequence ID" value="NZ_FZMF01000013.1"/>
</dbReference>
<evidence type="ECO:0000313" key="8">
    <source>
        <dbReference type="EMBL" id="MFC3847297.1"/>
    </source>
</evidence>
<evidence type="ECO:0000256" key="5">
    <source>
        <dbReference type="ARBA" id="ARBA00035479"/>
    </source>
</evidence>
<feature type="domain" description="Large ribosomal subunit protein bL25 beta" evidence="7">
    <location>
        <begin position="97"/>
        <end position="177"/>
    </location>
</feature>
<comment type="caution">
    <text evidence="8">The sequence shown here is derived from an EMBL/GenBank/DDBJ whole genome shotgun (WGS) entry which is preliminary data.</text>
</comment>
<dbReference type="InterPro" id="IPR011035">
    <property type="entry name" value="Ribosomal_bL25/Gln-tRNA_synth"/>
</dbReference>
<evidence type="ECO:0000256" key="2">
    <source>
        <dbReference type="ARBA" id="ARBA00022884"/>
    </source>
</evidence>
<dbReference type="InterPro" id="IPR020930">
    <property type="entry name" value="Ribosomal_uL5_bac-type"/>
</dbReference>
<dbReference type="InterPro" id="IPR029751">
    <property type="entry name" value="Ribosomal_L25_dom"/>
</dbReference>
<dbReference type="Proteomes" id="UP001595783">
    <property type="component" value="Unassembled WGS sequence"/>
</dbReference>
<dbReference type="Pfam" id="PF01386">
    <property type="entry name" value="Ribosomal_L25p"/>
    <property type="match status" value="1"/>
</dbReference>
<protein>
    <recommendedName>
        <fullName evidence="5">50S ribosomal protein L25</fullName>
    </recommendedName>
</protein>
<dbReference type="SUPFAM" id="SSF50715">
    <property type="entry name" value="Ribosomal protein L25-like"/>
    <property type="match status" value="1"/>
</dbReference>
<proteinExistence type="predicted"/>
<dbReference type="Gene3D" id="2.170.120.20">
    <property type="entry name" value="Ribosomal protein L25, beta domain"/>
    <property type="match status" value="1"/>
</dbReference>
<dbReference type="EMBL" id="JBHRZO010000009">
    <property type="protein sequence ID" value="MFC3847297.1"/>
    <property type="molecule type" value="Genomic_DNA"/>
</dbReference>
<keyword evidence="3 8" id="KW-0689">Ribosomal protein</keyword>
<evidence type="ECO:0000259" key="7">
    <source>
        <dbReference type="Pfam" id="PF14693"/>
    </source>
</evidence>
<keyword evidence="9" id="KW-1185">Reference proteome</keyword>
<keyword evidence="2" id="KW-0694">RNA-binding</keyword>
<reference evidence="9" key="1">
    <citation type="journal article" date="2019" name="Int. J. Syst. Evol. Microbiol.">
        <title>The Global Catalogue of Microorganisms (GCM) 10K type strain sequencing project: providing services to taxonomists for standard genome sequencing and annotation.</title>
        <authorList>
            <consortium name="The Broad Institute Genomics Platform"/>
            <consortium name="The Broad Institute Genome Sequencing Center for Infectious Disease"/>
            <person name="Wu L."/>
            <person name="Ma J."/>
        </authorList>
    </citation>
    <scope>NUCLEOTIDE SEQUENCE [LARGE SCALE GENOMIC DNA]</scope>
    <source>
        <strain evidence="9">CCUG 53816</strain>
    </source>
</reference>
<feature type="domain" description="Large ribosomal subunit protein bL25 L25" evidence="6">
    <location>
        <begin position="2"/>
        <end position="87"/>
    </location>
</feature>
<dbReference type="InterPro" id="IPR020056">
    <property type="entry name" value="Rbsml_bL25/Gln-tRNA_synth_N"/>
</dbReference>
<dbReference type="GO" id="GO:0005840">
    <property type="term" value="C:ribosome"/>
    <property type="evidence" value="ECO:0007669"/>
    <property type="project" value="UniProtKB-KW"/>
</dbReference>
<gene>
    <name evidence="8" type="ORF">ACFOPX_01940</name>
</gene>
<evidence type="ECO:0000256" key="1">
    <source>
        <dbReference type="ARBA" id="ARBA00022730"/>
    </source>
</evidence>
<evidence type="ECO:0000256" key="4">
    <source>
        <dbReference type="ARBA" id="ARBA00023274"/>
    </source>
</evidence>
<dbReference type="CDD" id="cd00495">
    <property type="entry name" value="Ribosomal_L25_TL5_CTC"/>
    <property type="match status" value="1"/>
</dbReference>
<dbReference type="Gene3D" id="2.40.240.10">
    <property type="entry name" value="Ribosomal Protein L25, Chain P"/>
    <property type="match status" value="1"/>
</dbReference>
<dbReference type="PANTHER" id="PTHR33284:SF1">
    <property type="entry name" value="RIBOSOMAL PROTEIN L25_GLN-TRNA SYNTHETASE, ANTI-CODON-BINDING DOMAIN-CONTAINING PROTEIN"/>
    <property type="match status" value="1"/>
</dbReference>
<evidence type="ECO:0000313" key="9">
    <source>
        <dbReference type="Proteomes" id="UP001595783"/>
    </source>
</evidence>
<dbReference type="PANTHER" id="PTHR33284">
    <property type="entry name" value="RIBOSOMAL PROTEIN L25/GLN-TRNA SYNTHETASE, ANTI-CODON-BINDING DOMAIN-CONTAINING PROTEIN"/>
    <property type="match status" value="1"/>
</dbReference>